<dbReference type="Pfam" id="PF13480">
    <property type="entry name" value="Acetyltransf_6"/>
    <property type="match status" value="1"/>
</dbReference>
<dbReference type="AlphaFoldDB" id="A0A508WSQ3"/>
<reference evidence="2" key="1">
    <citation type="submission" date="2019-06" db="EMBL/GenBank/DDBJ databases">
        <authorList>
            <person name="Le Quere A."/>
            <person name="Colella S."/>
        </authorList>
    </citation>
    <scope>NUCLEOTIDE SEQUENCE</scope>
    <source>
        <strain evidence="2">EmedicaeMD41</strain>
    </source>
</reference>
<organism evidence="2">
    <name type="scientific">Sinorhizobium medicae</name>
    <dbReference type="NCBI Taxonomy" id="110321"/>
    <lineage>
        <taxon>Bacteria</taxon>
        <taxon>Pseudomonadati</taxon>
        <taxon>Pseudomonadota</taxon>
        <taxon>Alphaproteobacteria</taxon>
        <taxon>Hyphomicrobiales</taxon>
        <taxon>Rhizobiaceae</taxon>
        <taxon>Sinorhizobium/Ensifer group</taxon>
        <taxon>Sinorhizobium</taxon>
    </lineage>
</organism>
<dbReference type="RefSeq" id="WP_018208684.1">
    <property type="nucleotide sequence ID" value="NZ_CABFNB010000002.1"/>
</dbReference>
<proteinExistence type="predicted"/>
<evidence type="ECO:0000259" key="1">
    <source>
        <dbReference type="Pfam" id="PF13480"/>
    </source>
</evidence>
<dbReference type="Proteomes" id="UP000507954">
    <property type="component" value="Unassembled WGS sequence"/>
</dbReference>
<sequence>MMANSELTLSPECIAGRYHDAAITRPGGHAAGRITFSIHTDMAELEAEWRVFDDCSLNSLHQSFDWCASWVKTHGSELLIVRGAAGKEPLFLLPFEIERGRLFRTARLIGSEHSNLNTGLFDGRDGAFCAECVLALASGIGRQLRQFADVLVLERTPRIWRGAPHPLAALAGIEHPNASFQLPLLGTIDRTLTQLNAKRRRKKMRISERRLAEIGGYDYVIAREKPEAHALLETFFKQKAARFEAIGLPDAFRQAETRAFFHALIDSGADEPDRLLELNAIRLKGEHAGRISAIAGLSRKGDHVICQFGSIDEGIAAGASPGELLFYRIIERLCREGVALFDFGIGDQAYKRSWCTIETRLRDIFLPITLRGRAAAAVFRAVARAKRWIKANEKFYAFIQRKRRLRQMSAASADEP</sequence>
<gene>
    <name evidence="2" type="ORF">EMEDMD4_100053</name>
</gene>
<feature type="domain" description="BioF2-like acetyltransferase" evidence="1">
    <location>
        <begin position="198"/>
        <end position="352"/>
    </location>
</feature>
<dbReference type="InterPro" id="IPR038740">
    <property type="entry name" value="BioF2-like_GNAT_dom"/>
</dbReference>
<dbReference type="Gene3D" id="3.40.630.30">
    <property type="match status" value="1"/>
</dbReference>
<protein>
    <recommendedName>
        <fullName evidence="1">BioF2-like acetyltransferase domain-containing protein</fullName>
    </recommendedName>
</protein>
<dbReference type="SUPFAM" id="SSF55729">
    <property type="entry name" value="Acyl-CoA N-acyltransferases (Nat)"/>
    <property type="match status" value="1"/>
</dbReference>
<dbReference type="InterPro" id="IPR016181">
    <property type="entry name" value="Acyl_CoA_acyltransferase"/>
</dbReference>
<dbReference type="EMBL" id="CABFNB010000002">
    <property type="protein sequence ID" value="VTZ59066.1"/>
    <property type="molecule type" value="Genomic_DNA"/>
</dbReference>
<accession>A0A508WSQ3</accession>
<evidence type="ECO:0000313" key="2">
    <source>
        <dbReference type="EMBL" id="VTZ59066.1"/>
    </source>
</evidence>
<name>A0A508WSQ3_9HYPH</name>